<evidence type="ECO:0000256" key="6">
    <source>
        <dbReference type="ARBA" id="ARBA00023049"/>
    </source>
</evidence>
<dbReference type="PANTHER" id="PTHR11705:SF143">
    <property type="entry name" value="SLL0236 PROTEIN"/>
    <property type="match status" value="1"/>
</dbReference>
<evidence type="ECO:0000256" key="7">
    <source>
        <dbReference type="PROSITE-ProRule" id="PRU01379"/>
    </source>
</evidence>
<dbReference type="AlphaFoldDB" id="A0A4R3NA51"/>
<feature type="domain" description="LysM" evidence="8">
    <location>
        <begin position="51"/>
        <end position="95"/>
    </location>
</feature>
<keyword evidence="3" id="KW-0645">Protease</keyword>
<evidence type="ECO:0000259" key="9">
    <source>
        <dbReference type="PROSITE" id="PS52035"/>
    </source>
</evidence>
<keyword evidence="5" id="KW-0862">Zinc</keyword>
<evidence type="ECO:0000313" key="10">
    <source>
        <dbReference type="EMBL" id="TCT25494.1"/>
    </source>
</evidence>
<dbReference type="CDD" id="cd06229">
    <property type="entry name" value="M14_Endopeptidase_I"/>
    <property type="match status" value="1"/>
</dbReference>
<protein>
    <submittedName>
        <fullName evidence="10">G-D-glutamyl-meso-diaminopimelate peptidase</fullName>
    </submittedName>
</protein>
<keyword evidence="4" id="KW-0378">Hydrolase</keyword>
<gene>
    <name evidence="10" type="ORF">EDD68_10347</name>
</gene>
<name>A0A4R3NA51_9BACI</name>
<reference evidence="10 11" key="1">
    <citation type="submission" date="2019-03" db="EMBL/GenBank/DDBJ databases">
        <title>Genomic Encyclopedia of Type Strains, Phase IV (KMG-IV): sequencing the most valuable type-strain genomes for metagenomic binning, comparative biology and taxonomic classification.</title>
        <authorList>
            <person name="Goeker M."/>
        </authorList>
    </citation>
    <scope>NUCLEOTIDE SEQUENCE [LARGE SCALE GENOMIC DNA]</scope>
    <source>
        <strain evidence="10 11">DSM 25894</strain>
    </source>
</reference>
<dbReference type="SMART" id="SM00631">
    <property type="entry name" value="Zn_pept"/>
    <property type="match status" value="1"/>
</dbReference>
<dbReference type="PROSITE" id="PS52035">
    <property type="entry name" value="PEPTIDASE_M14"/>
    <property type="match status" value="1"/>
</dbReference>
<dbReference type="SUPFAM" id="SSF54106">
    <property type="entry name" value="LysM domain"/>
    <property type="match status" value="1"/>
</dbReference>
<dbReference type="SUPFAM" id="SSF53187">
    <property type="entry name" value="Zn-dependent exopeptidases"/>
    <property type="match status" value="1"/>
</dbReference>
<feature type="domain" description="Peptidase M14" evidence="9">
    <location>
        <begin position="108"/>
        <end position="394"/>
    </location>
</feature>
<keyword evidence="6" id="KW-0482">Metalloprotease</keyword>
<dbReference type="InterPro" id="IPR034274">
    <property type="entry name" value="ENP1_M14_CPD"/>
</dbReference>
<comment type="cofactor">
    <cofactor evidence="1">
        <name>Zn(2+)</name>
        <dbReference type="ChEBI" id="CHEBI:29105"/>
    </cofactor>
</comment>
<proteinExistence type="inferred from homology"/>
<dbReference type="GO" id="GO:0006508">
    <property type="term" value="P:proteolysis"/>
    <property type="evidence" value="ECO:0007669"/>
    <property type="project" value="UniProtKB-KW"/>
</dbReference>
<dbReference type="CDD" id="cd00118">
    <property type="entry name" value="LysM"/>
    <property type="match status" value="2"/>
</dbReference>
<dbReference type="OrthoDB" id="9802862at2"/>
<keyword evidence="11" id="KW-1185">Reference proteome</keyword>
<dbReference type="GO" id="GO:0004181">
    <property type="term" value="F:metallocarboxypeptidase activity"/>
    <property type="evidence" value="ECO:0007669"/>
    <property type="project" value="InterPro"/>
</dbReference>
<dbReference type="Proteomes" id="UP000294650">
    <property type="component" value="Unassembled WGS sequence"/>
</dbReference>
<feature type="domain" description="LysM" evidence="8">
    <location>
        <begin position="1"/>
        <end position="45"/>
    </location>
</feature>
<dbReference type="Pfam" id="PF01476">
    <property type="entry name" value="LysM"/>
    <property type="match status" value="2"/>
</dbReference>
<dbReference type="EMBL" id="SMAN01000003">
    <property type="protein sequence ID" value="TCT25494.1"/>
    <property type="molecule type" value="Genomic_DNA"/>
</dbReference>
<dbReference type="GO" id="GO:0008270">
    <property type="term" value="F:zinc ion binding"/>
    <property type="evidence" value="ECO:0007669"/>
    <property type="project" value="InterPro"/>
</dbReference>
<dbReference type="RefSeq" id="WP_132370929.1">
    <property type="nucleotide sequence ID" value="NZ_SMAN01000003.1"/>
</dbReference>
<evidence type="ECO:0000256" key="2">
    <source>
        <dbReference type="ARBA" id="ARBA00005988"/>
    </source>
</evidence>
<evidence type="ECO:0000313" key="11">
    <source>
        <dbReference type="Proteomes" id="UP000294650"/>
    </source>
</evidence>
<evidence type="ECO:0000256" key="4">
    <source>
        <dbReference type="ARBA" id="ARBA00022801"/>
    </source>
</evidence>
<dbReference type="SMART" id="SM00257">
    <property type="entry name" value="LysM"/>
    <property type="match status" value="2"/>
</dbReference>
<accession>A0A4R3NA51</accession>
<dbReference type="InterPro" id="IPR000834">
    <property type="entry name" value="Peptidase_M14"/>
</dbReference>
<dbReference type="InterPro" id="IPR036779">
    <property type="entry name" value="LysM_dom_sf"/>
</dbReference>
<dbReference type="Gene3D" id="3.10.350.10">
    <property type="entry name" value="LysM domain"/>
    <property type="match status" value="2"/>
</dbReference>
<dbReference type="GO" id="GO:0005615">
    <property type="term" value="C:extracellular space"/>
    <property type="evidence" value="ECO:0007669"/>
    <property type="project" value="TreeGrafter"/>
</dbReference>
<evidence type="ECO:0000256" key="5">
    <source>
        <dbReference type="ARBA" id="ARBA00022833"/>
    </source>
</evidence>
<evidence type="ECO:0000256" key="1">
    <source>
        <dbReference type="ARBA" id="ARBA00001947"/>
    </source>
</evidence>
<comment type="caution">
    <text evidence="10">The sequence shown here is derived from an EMBL/GenBank/DDBJ whole genome shotgun (WGS) entry which is preliminary data.</text>
</comment>
<dbReference type="Pfam" id="PF00246">
    <property type="entry name" value="Peptidase_M14"/>
    <property type="match status" value="1"/>
</dbReference>
<comment type="similarity">
    <text evidence="2 7">Belongs to the peptidase M14 family.</text>
</comment>
<organism evidence="10 11">
    <name type="scientific">Melghiribacillus thermohalophilus</name>
    <dbReference type="NCBI Taxonomy" id="1324956"/>
    <lineage>
        <taxon>Bacteria</taxon>
        <taxon>Bacillati</taxon>
        <taxon>Bacillota</taxon>
        <taxon>Bacilli</taxon>
        <taxon>Bacillales</taxon>
        <taxon>Bacillaceae</taxon>
        <taxon>Melghiribacillus</taxon>
    </lineage>
</organism>
<sequence length="396" mass="45344">MDIPIASGDTFWLYSQVFGVPIRLIIDSNPGVSPTSLIVGRSVKIPGFVEERYVIRPGDTLWNISQQQNVPLTWIQLKNRTVNPYQLQPGQTILLPRKVTWRVVQGRQVYSYEDMINDMNELRTIYPFIRTRSIGQSVMGKTIPEITVGIGSKVVHANASFHANEWITTPIMMTFLNDYLLSLTNNQPIRGYYLYPYYEQTLLSLVPMVNPDGVNLVQQGPPQEQPYRNLVLQINNGRTDFSGWKANIRGVDLNNQYPARWEIEKGRKVQNPAPRDYPGEAPLTEPEAIAIAELTGRRNFQRSLAFHTQGEVIFWGFLGLEPPESERIVNEFSRVSGYTPIQYVDSYAGYKDWFIQIFRRPGFTVELGRGTNPLPIDQFDEIYEESLGIFLANLYL</sequence>
<feature type="active site" description="Proton donor/acceptor" evidence="7">
    <location>
        <position position="366"/>
    </location>
</feature>
<dbReference type="PANTHER" id="PTHR11705">
    <property type="entry name" value="PROTEASE FAMILY M14 CARBOXYPEPTIDASE A,B"/>
    <property type="match status" value="1"/>
</dbReference>
<evidence type="ECO:0000256" key="3">
    <source>
        <dbReference type="ARBA" id="ARBA00022670"/>
    </source>
</evidence>
<dbReference type="PROSITE" id="PS51782">
    <property type="entry name" value="LYSM"/>
    <property type="match status" value="2"/>
</dbReference>
<dbReference type="Gene3D" id="3.40.630.10">
    <property type="entry name" value="Zn peptidases"/>
    <property type="match status" value="1"/>
</dbReference>
<dbReference type="InterPro" id="IPR018392">
    <property type="entry name" value="LysM"/>
</dbReference>
<evidence type="ECO:0000259" key="8">
    <source>
        <dbReference type="PROSITE" id="PS51782"/>
    </source>
</evidence>